<evidence type="ECO:0000313" key="1">
    <source>
        <dbReference type="EMBL" id="MCE5972417.1"/>
    </source>
</evidence>
<comment type="caution">
    <text evidence="1">The sequence shown here is derived from an EMBL/GenBank/DDBJ whole genome shotgun (WGS) entry which is preliminary data.</text>
</comment>
<name>A0ABS8YR96_9RHOB</name>
<evidence type="ECO:0000313" key="2">
    <source>
        <dbReference type="Proteomes" id="UP001521181"/>
    </source>
</evidence>
<dbReference type="Gene3D" id="3.30.40.220">
    <property type="match status" value="1"/>
</dbReference>
<reference evidence="1 2" key="1">
    <citation type="submission" date="2021-12" db="EMBL/GenBank/DDBJ databases">
        <title>Sinirhodobacter sp. WL0062 is a bacterium isolated from seawater.</title>
        <authorList>
            <person name="Wang L."/>
            <person name="He W."/>
            <person name="Zhang D.-F."/>
        </authorList>
    </citation>
    <scope>NUCLEOTIDE SEQUENCE [LARGE SCALE GENOMIC DNA]</scope>
    <source>
        <strain evidence="1 2">WL0062</strain>
    </source>
</reference>
<keyword evidence="2" id="KW-1185">Reference proteome</keyword>
<gene>
    <name evidence="1" type="ORF">LZA78_02790</name>
</gene>
<sequence>MKNKKLMGFSSNEAFYNFLCKIWEEQDGLCQLTGLPMLLPQKGRRITELVASIDRKHSAGHYSPDNIQLTCWFANRWKGTQADNEFSALINILRRGKEAQEDYPEHFGSC</sequence>
<dbReference type="Proteomes" id="UP001521181">
    <property type="component" value="Unassembled WGS sequence"/>
</dbReference>
<evidence type="ECO:0008006" key="3">
    <source>
        <dbReference type="Google" id="ProtNLM"/>
    </source>
</evidence>
<organism evidence="1 2">
    <name type="scientific">Rhodobacter flavimaris</name>
    <dbReference type="NCBI Taxonomy" id="2907145"/>
    <lineage>
        <taxon>Bacteria</taxon>
        <taxon>Pseudomonadati</taxon>
        <taxon>Pseudomonadota</taxon>
        <taxon>Alphaproteobacteria</taxon>
        <taxon>Rhodobacterales</taxon>
        <taxon>Rhodobacter group</taxon>
        <taxon>Rhodobacter</taxon>
    </lineage>
</organism>
<dbReference type="EMBL" id="JAJUOS010000002">
    <property type="protein sequence ID" value="MCE5972417.1"/>
    <property type="molecule type" value="Genomic_DNA"/>
</dbReference>
<protein>
    <recommendedName>
        <fullName evidence="3">HNH endonuclease</fullName>
    </recommendedName>
</protein>
<proteinExistence type="predicted"/>
<accession>A0ABS8YR96</accession>
<dbReference type="RefSeq" id="WP_233675438.1">
    <property type="nucleotide sequence ID" value="NZ_JAJUOS010000002.1"/>
</dbReference>